<gene>
    <name evidence="2" type="ORF">EI684_22050</name>
</gene>
<dbReference type="Proteomes" id="UP000280307">
    <property type="component" value="Unassembled WGS sequence"/>
</dbReference>
<sequence length="318" mass="34512">MRPDEFITRRRDNWERLEQLLTRAGASLASLSADELRELGRLYRQAAADLAIARRDLPQHPIVAFLNNLVARGHGAIYRESGPGGATHLRTFFTSALPRTFRATWVATLIAFLIFFIPALIGYITTWRDPEIAGSFIPGAERVVAEVAAGNEWWLRINEQGRSIASAEIMTNNIGVAFRAFAGGITLGIYTLYILAFNGLFIGIIAGAAHRFNFATNLWGFIAAHGAIELSVIFIAGGAGLQMSWAILRPGLLTRRTALVVAARRALVLILGCIPLLILAGLIEAFISPSALPLAVKFAVSATTGAGLWFYLLAVGRE</sequence>
<name>A0A426TR09_9CHLR</name>
<dbReference type="InterPro" id="IPR002798">
    <property type="entry name" value="SpoIIM-like"/>
</dbReference>
<feature type="transmembrane region" description="Helical" evidence="1">
    <location>
        <begin position="103"/>
        <end position="124"/>
    </location>
</feature>
<feature type="transmembrane region" description="Helical" evidence="1">
    <location>
        <begin position="294"/>
        <end position="314"/>
    </location>
</feature>
<dbReference type="PANTHER" id="PTHR35337">
    <property type="entry name" value="SLR1478 PROTEIN"/>
    <property type="match status" value="1"/>
</dbReference>
<dbReference type="Pfam" id="PF01944">
    <property type="entry name" value="SpoIIM"/>
    <property type="match status" value="1"/>
</dbReference>
<evidence type="ECO:0000313" key="2">
    <source>
        <dbReference type="EMBL" id="RRR65818.1"/>
    </source>
</evidence>
<dbReference type="PANTHER" id="PTHR35337:SF1">
    <property type="entry name" value="SLR1478 PROTEIN"/>
    <property type="match status" value="1"/>
</dbReference>
<feature type="transmembrane region" description="Helical" evidence="1">
    <location>
        <begin position="180"/>
        <end position="206"/>
    </location>
</feature>
<comment type="caution">
    <text evidence="2">The sequence shown here is derived from an EMBL/GenBank/DDBJ whole genome shotgun (WGS) entry which is preliminary data.</text>
</comment>
<keyword evidence="1" id="KW-1133">Transmembrane helix</keyword>
<keyword evidence="1" id="KW-0472">Membrane</keyword>
<reference evidence="2 3" key="1">
    <citation type="submission" date="2018-12" db="EMBL/GenBank/DDBJ databases">
        <title>Genome Sequence of Candidatus Viridilinea halotolerans isolated from saline sulfide-rich spring.</title>
        <authorList>
            <person name="Grouzdev D.S."/>
            <person name="Burganskaya E.I."/>
            <person name="Krutkina M.S."/>
            <person name="Sukhacheva M.V."/>
            <person name="Gorlenko V.M."/>
        </authorList>
    </citation>
    <scope>NUCLEOTIDE SEQUENCE [LARGE SCALE GENOMIC DNA]</scope>
    <source>
        <strain evidence="2">Chok-6</strain>
    </source>
</reference>
<proteinExistence type="predicted"/>
<accession>A0A426TR09</accession>
<protein>
    <submittedName>
        <fullName evidence="2">Stage II sporulation protein M</fullName>
    </submittedName>
</protein>
<feature type="transmembrane region" description="Helical" evidence="1">
    <location>
        <begin position="218"/>
        <end position="247"/>
    </location>
</feature>
<organism evidence="2 3">
    <name type="scientific">Candidatus Viridilinea halotolerans</name>
    <dbReference type="NCBI Taxonomy" id="2491704"/>
    <lineage>
        <taxon>Bacteria</taxon>
        <taxon>Bacillati</taxon>
        <taxon>Chloroflexota</taxon>
        <taxon>Chloroflexia</taxon>
        <taxon>Chloroflexales</taxon>
        <taxon>Chloroflexineae</taxon>
        <taxon>Oscillochloridaceae</taxon>
        <taxon>Candidatus Viridilinea</taxon>
    </lineage>
</organism>
<evidence type="ECO:0000313" key="3">
    <source>
        <dbReference type="Proteomes" id="UP000280307"/>
    </source>
</evidence>
<dbReference type="AlphaFoldDB" id="A0A426TR09"/>
<feature type="transmembrane region" description="Helical" evidence="1">
    <location>
        <begin position="267"/>
        <end position="287"/>
    </location>
</feature>
<evidence type="ECO:0000256" key="1">
    <source>
        <dbReference type="SAM" id="Phobius"/>
    </source>
</evidence>
<keyword evidence="1" id="KW-0812">Transmembrane</keyword>
<dbReference type="EMBL" id="RSAS01000911">
    <property type="protein sequence ID" value="RRR65818.1"/>
    <property type="molecule type" value="Genomic_DNA"/>
</dbReference>